<dbReference type="GO" id="GO:0004523">
    <property type="term" value="F:RNA-DNA hybrid ribonuclease activity"/>
    <property type="evidence" value="ECO:0007669"/>
    <property type="project" value="UniProtKB-EC"/>
</dbReference>
<keyword evidence="7" id="KW-0378">Hydrolase</keyword>
<dbReference type="PANTHER" id="PTHR10642">
    <property type="entry name" value="RIBONUCLEASE H1"/>
    <property type="match status" value="1"/>
</dbReference>
<dbReference type="GO" id="GO:0003676">
    <property type="term" value="F:nucleic acid binding"/>
    <property type="evidence" value="ECO:0007669"/>
    <property type="project" value="InterPro"/>
</dbReference>
<dbReference type="AlphaFoldDB" id="A0A1I1YCL5"/>
<organism evidence="9 10">
    <name type="scientific">Succiniclasticum ruminis DSM 9236</name>
    <dbReference type="NCBI Taxonomy" id="1123323"/>
    <lineage>
        <taxon>Bacteria</taxon>
        <taxon>Bacillati</taxon>
        <taxon>Bacillota</taxon>
        <taxon>Negativicutes</taxon>
        <taxon>Acidaminococcales</taxon>
        <taxon>Acidaminococcaceae</taxon>
        <taxon>Succiniclasticum</taxon>
    </lineage>
</organism>
<name>A0A1I1YCL5_9FIRM</name>
<evidence type="ECO:0000313" key="9">
    <source>
        <dbReference type="EMBL" id="SFE17314.1"/>
    </source>
</evidence>
<gene>
    <name evidence="9" type="ORF">SAMN05216245_102143</name>
</gene>
<dbReference type="PANTHER" id="PTHR10642:SF26">
    <property type="entry name" value="RIBONUCLEASE H1"/>
    <property type="match status" value="1"/>
</dbReference>
<keyword evidence="5" id="KW-0479">Metal-binding</keyword>
<proteinExistence type="inferred from homology"/>
<reference evidence="9 10" key="1">
    <citation type="submission" date="2016-10" db="EMBL/GenBank/DDBJ databases">
        <authorList>
            <person name="de Groot N.N."/>
        </authorList>
    </citation>
    <scope>NUCLEOTIDE SEQUENCE [LARGE SCALE GENOMIC DNA]</scope>
    <source>
        <strain evidence="9 10">DSM 9236</strain>
    </source>
</reference>
<evidence type="ECO:0000256" key="5">
    <source>
        <dbReference type="ARBA" id="ARBA00022723"/>
    </source>
</evidence>
<dbReference type="STRING" id="1123323.SAMN05216245_102143"/>
<evidence type="ECO:0000256" key="2">
    <source>
        <dbReference type="ARBA" id="ARBA00005300"/>
    </source>
</evidence>
<dbReference type="OrthoDB" id="9811552at2"/>
<keyword evidence="10" id="KW-1185">Reference proteome</keyword>
<evidence type="ECO:0000256" key="4">
    <source>
        <dbReference type="ARBA" id="ARBA00022722"/>
    </source>
</evidence>
<dbReference type="InterPro" id="IPR050092">
    <property type="entry name" value="RNase_H"/>
</dbReference>
<keyword evidence="6" id="KW-0255">Endonuclease</keyword>
<dbReference type="RefSeq" id="WP_093912724.1">
    <property type="nucleotide sequence ID" value="NZ_FONL01000002.1"/>
</dbReference>
<dbReference type="Proteomes" id="UP000198896">
    <property type="component" value="Unassembled WGS sequence"/>
</dbReference>
<dbReference type="InterPro" id="IPR002156">
    <property type="entry name" value="RNaseH_domain"/>
</dbReference>
<evidence type="ECO:0000256" key="7">
    <source>
        <dbReference type="ARBA" id="ARBA00022801"/>
    </source>
</evidence>
<evidence type="ECO:0000259" key="8">
    <source>
        <dbReference type="PROSITE" id="PS50879"/>
    </source>
</evidence>
<feature type="domain" description="RNase H type-1" evidence="8">
    <location>
        <begin position="104"/>
        <end position="264"/>
    </location>
</feature>
<comment type="similarity">
    <text evidence="2">Belongs to the RNase H family.</text>
</comment>
<comment type="catalytic activity">
    <reaction evidence="1">
        <text>Endonucleolytic cleavage to 5'-phosphomonoester.</text>
        <dbReference type="EC" id="3.1.26.4"/>
    </reaction>
</comment>
<dbReference type="PROSITE" id="PS50879">
    <property type="entry name" value="RNASE_H_1"/>
    <property type="match status" value="1"/>
</dbReference>
<dbReference type="InterPro" id="IPR012337">
    <property type="entry name" value="RNaseH-like_sf"/>
</dbReference>
<evidence type="ECO:0000256" key="6">
    <source>
        <dbReference type="ARBA" id="ARBA00022759"/>
    </source>
</evidence>
<evidence type="ECO:0000256" key="3">
    <source>
        <dbReference type="ARBA" id="ARBA00012180"/>
    </source>
</evidence>
<keyword evidence="4" id="KW-0540">Nuclease</keyword>
<dbReference type="GO" id="GO:0043137">
    <property type="term" value="P:DNA replication, removal of RNA primer"/>
    <property type="evidence" value="ECO:0007669"/>
    <property type="project" value="TreeGrafter"/>
</dbReference>
<evidence type="ECO:0000313" key="10">
    <source>
        <dbReference type="Proteomes" id="UP000198896"/>
    </source>
</evidence>
<dbReference type="InterPro" id="IPR036397">
    <property type="entry name" value="RNaseH_sf"/>
</dbReference>
<dbReference type="SUPFAM" id="SSF53098">
    <property type="entry name" value="Ribonuclease H-like"/>
    <property type="match status" value="1"/>
</dbReference>
<dbReference type="EMBL" id="FONL01000002">
    <property type="protein sequence ID" value="SFE17314.1"/>
    <property type="molecule type" value="Genomic_DNA"/>
</dbReference>
<dbReference type="GO" id="GO:0046872">
    <property type="term" value="F:metal ion binding"/>
    <property type="evidence" value="ECO:0007669"/>
    <property type="project" value="UniProtKB-KW"/>
</dbReference>
<dbReference type="EC" id="3.1.26.4" evidence="3"/>
<accession>A0A1I1YCL5</accession>
<dbReference type="Gene3D" id="3.30.420.10">
    <property type="entry name" value="Ribonuclease H-like superfamily/Ribonuclease H"/>
    <property type="match status" value="1"/>
</dbReference>
<protein>
    <recommendedName>
        <fullName evidence="3">ribonuclease H</fullName>
        <ecNumber evidence="3">3.1.26.4</ecNumber>
    </recommendedName>
</protein>
<dbReference type="Pfam" id="PF00075">
    <property type="entry name" value="RNase_H"/>
    <property type="match status" value="1"/>
</dbReference>
<sequence>MLDFYIITDCTERGLYRKAKLAKRISQKYPEARVVRFQSPEDIPAAQAFCNESGIGVTAHEWEELQTAGRLRLFAEKGVLPPPSETGSRETQQKITEKKVSLPLDAAAVIYTDGSYIEYEREKKKRIKNAFGGWAAVIVLREFSDARITLSGYRKCRFKDHDSYFMELVAVAKALKRLTKYAVNGKTILYTDCQRLVNEYNTKLAGWEECGWRTPDGERIKCWKLWRKIQRRSREFDLQVHWVKGHAKNILNNQCHYSAQAEVMMRKNHRKQEGDSHE</sequence>
<evidence type="ECO:0000256" key="1">
    <source>
        <dbReference type="ARBA" id="ARBA00000077"/>
    </source>
</evidence>